<keyword evidence="6" id="KW-0961">Cell wall biogenesis/degradation</keyword>
<comment type="function">
    <text evidence="6">Catalyzes xyloglucan endohydrolysis (XEH) and/or endotransglycosylation (XET). Cleaves and religates xyloglucan polymers, an essential constituent of the primary cell wall, and thereby participates in cell wall construction of growing tissues.</text>
</comment>
<keyword evidence="6" id="KW-0134">Cell wall</keyword>
<evidence type="ECO:0000256" key="4">
    <source>
        <dbReference type="ARBA" id="ARBA00023295"/>
    </source>
</evidence>
<feature type="active site" description="Nucleophile" evidence="5">
    <location>
        <position position="124"/>
    </location>
</feature>
<feature type="signal peptide" evidence="6">
    <location>
        <begin position="1"/>
        <end position="28"/>
    </location>
</feature>
<comment type="caution">
    <text evidence="8">The sequence shown here is derived from an EMBL/GenBank/DDBJ whole genome shotgun (WGS) entry which is preliminary data.</text>
</comment>
<keyword evidence="4 6" id="KW-0326">Glycosidase</keyword>
<evidence type="ECO:0000313" key="8">
    <source>
        <dbReference type="EMBL" id="KAH9288538.1"/>
    </source>
</evidence>
<feature type="domain" description="GH16" evidence="7">
    <location>
        <begin position="31"/>
        <end position="241"/>
    </location>
</feature>
<dbReference type="SUPFAM" id="SSF49899">
    <property type="entry name" value="Concanavalin A-like lectins/glucanases"/>
    <property type="match status" value="1"/>
</dbReference>
<comment type="similarity">
    <text evidence="6">Belongs to the glycosyl hydrolase 16 family.</text>
</comment>
<reference evidence="8 9" key="1">
    <citation type="journal article" date="2021" name="Nat. Plants">
        <title>The Taxus genome provides insights into paclitaxel biosynthesis.</title>
        <authorList>
            <person name="Xiong X."/>
            <person name="Gou J."/>
            <person name="Liao Q."/>
            <person name="Li Y."/>
            <person name="Zhou Q."/>
            <person name="Bi G."/>
            <person name="Li C."/>
            <person name="Du R."/>
            <person name="Wang X."/>
            <person name="Sun T."/>
            <person name="Guo L."/>
            <person name="Liang H."/>
            <person name="Lu P."/>
            <person name="Wu Y."/>
            <person name="Zhang Z."/>
            <person name="Ro D.K."/>
            <person name="Shang Y."/>
            <person name="Huang S."/>
            <person name="Yan J."/>
        </authorList>
    </citation>
    <scope>NUCLEOTIDE SEQUENCE [LARGE SCALE GENOMIC DNA]</scope>
    <source>
        <strain evidence="8">Ta-2019</strain>
    </source>
</reference>
<keyword evidence="9" id="KW-1185">Reference proteome</keyword>
<keyword evidence="3" id="KW-1015">Disulfide bond</keyword>
<organism evidence="8 9">
    <name type="scientific">Taxus chinensis</name>
    <name type="common">Chinese yew</name>
    <name type="synonym">Taxus wallichiana var. chinensis</name>
    <dbReference type="NCBI Taxonomy" id="29808"/>
    <lineage>
        <taxon>Eukaryota</taxon>
        <taxon>Viridiplantae</taxon>
        <taxon>Streptophyta</taxon>
        <taxon>Embryophyta</taxon>
        <taxon>Tracheophyta</taxon>
        <taxon>Spermatophyta</taxon>
        <taxon>Pinopsida</taxon>
        <taxon>Pinidae</taxon>
        <taxon>Conifers II</taxon>
        <taxon>Cupressales</taxon>
        <taxon>Taxaceae</taxon>
        <taxon>Taxus</taxon>
    </lineage>
</organism>
<comment type="PTM">
    <text evidence="6">Contains at least one intrachain disulfide bond essential for its enzymatic activity.</text>
</comment>
<dbReference type="PROSITE" id="PS51762">
    <property type="entry name" value="GH16_2"/>
    <property type="match status" value="1"/>
</dbReference>
<dbReference type="GO" id="GO:0042546">
    <property type="term" value="P:cell wall biogenesis"/>
    <property type="evidence" value="ECO:0007669"/>
    <property type="project" value="InterPro"/>
</dbReference>
<dbReference type="Gene3D" id="2.60.120.200">
    <property type="match status" value="1"/>
</dbReference>
<evidence type="ECO:0000256" key="3">
    <source>
        <dbReference type="ARBA" id="ARBA00023157"/>
    </source>
</evidence>
<dbReference type="GO" id="GO:0048046">
    <property type="term" value="C:apoplast"/>
    <property type="evidence" value="ECO:0007669"/>
    <property type="project" value="UniProtKB-SubCell"/>
</dbReference>
<dbReference type="Pfam" id="PF06955">
    <property type="entry name" value="XET_C"/>
    <property type="match status" value="1"/>
</dbReference>
<dbReference type="AlphaFoldDB" id="A0AA38BW87"/>
<evidence type="ECO:0000256" key="2">
    <source>
        <dbReference type="ARBA" id="ARBA00022801"/>
    </source>
</evidence>
<protein>
    <recommendedName>
        <fullName evidence="6">Xyloglucan endotransglucosylase/hydrolase</fullName>
        <ecNumber evidence="6">2.4.1.207</ecNumber>
    </recommendedName>
</protein>
<dbReference type="OMA" id="WPSYKFR"/>
<keyword evidence="1 6" id="KW-0808">Transferase</keyword>
<dbReference type="GO" id="GO:0004553">
    <property type="term" value="F:hydrolase activity, hydrolyzing O-glycosyl compounds"/>
    <property type="evidence" value="ECO:0007669"/>
    <property type="project" value="InterPro"/>
</dbReference>
<keyword evidence="6" id="KW-0964">Secreted</keyword>
<evidence type="ECO:0000256" key="5">
    <source>
        <dbReference type="PIRSR" id="PIRSR005604-1"/>
    </source>
</evidence>
<keyword evidence="2 6" id="KW-0378">Hydrolase</keyword>
<feature type="chain" id="PRO_5041480335" description="Xyloglucan endotransglucosylase/hydrolase" evidence="6">
    <location>
        <begin position="29"/>
        <end position="318"/>
    </location>
</feature>
<dbReference type="EMBL" id="JAHRHJ020003813">
    <property type="protein sequence ID" value="KAH9288538.1"/>
    <property type="molecule type" value="Genomic_DNA"/>
</dbReference>
<dbReference type="GO" id="GO:0010411">
    <property type="term" value="P:xyloglucan metabolic process"/>
    <property type="evidence" value="ECO:0007669"/>
    <property type="project" value="InterPro"/>
</dbReference>
<accession>A0AA38BW87</accession>
<comment type="subcellular location">
    <subcellularLocation>
        <location evidence="6">Secreted</location>
        <location evidence="6">Cell wall</location>
    </subcellularLocation>
    <subcellularLocation>
        <location evidence="6">Secreted</location>
        <location evidence="6">Extracellular space</location>
        <location evidence="6">Apoplast</location>
    </subcellularLocation>
</comment>
<dbReference type="GO" id="GO:0016762">
    <property type="term" value="F:xyloglucan:xyloglucosyl transferase activity"/>
    <property type="evidence" value="ECO:0007669"/>
    <property type="project" value="UniProtKB-EC"/>
</dbReference>
<dbReference type="InterPro" id="IPR016455">
    <property type="entry name" value="XTH"/>
</dbReference>
<dbReference type="FunFam" id="2.60.120.200:FF:000025">
    <property type="entry name" value="Xyloglucan endotransglucosylase/hydrolase"/>
    <property type="match status" value="1"/>
</dbReference>
<keyword evidence="6" id="KW-0052">Apoplast</keyword>
<evidence type="ECO:0000313" key="9">
    <source>
        <dbReference type="Proteomes" id="UP000824469"/>
    </source>
</evidence>
<dbReference type="InterPro" id="IPR010713">
    <property type="entry name" value="XET_C"/>
</dbReference>
<evidence type="ECO:0000256" key="6">
    <source>
        <dbReference type="RuleBase" id="RU361120"/>
    </source>
</evidence>
<sequence length="318" mass="35931">MGKAFLQQMTVMSFAILVIAMGLGGVFSERSHKQHIPVTSKFQTMKFYSGYSNLWGPEHQEVSQDQSSTTIWLDSSSGSGFKSLQAYKSGFFSAAIKLQAGYTAGVIAALYLSNSQQYPGHHDEIDMEFLGTIPGKPYTLQTNIYISGSGDGQVLTGRELKFHLWFDPTEDFHNYSILWTPSHIIFYVDNIAIRKYPRRVSSTFPQRPLWVYGSIWDASSWATENGKYKADYRYQPFVAKFSKFIVSGCPAQDSTCSAEFSSSLISTGTGGLTSEERTTMKRIQRNYLVYNYCKDYGRYPHRLPECGKHHEGMNETPN</sequence>
<evidence type="ECO:0000256" key="1">
    <source>
        <dbReference type="ARBA" id="ARBA00022679"/>
    </source>
</evidence>
<name>A0AA38BW87_TAXCH</name>
<keyword evidence="6" id="KW-0732">Signal</keyword>
<evidence type="ECO:0000259" key="7">
    <source>
        <dbReference type="PROSITE" id="PS51762"/>
    </source>
</evidence>
<dbReference type="GO" id="GO:0071555">
    <property type="term" value="P:cell wall organization"/>
    <property type="evidence" value="ECO:0007669"/>
    <property type="project" value="UniProtKB-KW"/>
</dbReference>
<proteinExistence type="inferred from homology"/>
<dbReference type="PANTHER" id="PTHR31062">
    <property type="entry name" value="XYLOGLUCAN ENDOTRANSGLUCOSYLASE/HYDROLASE PROTEIN 8-RELATED"/>
    <property type="match status" value="1"/>
</dbReference>
<dbReference type="Proteomes" id="UP000824469">
    <property type="component" value="Unassembled WGS sequence"/>
</dbReference>
<dbReference type="InterPro" id="IPR044791">
    <property type="entry name" value="Beta-glucanase/XTH"/>
</dbReference>
<dbReference type="InterPro" id="IPR000757">
    <property type="entry name" value="Beta-glucanase-like"/>
</dbReference>
<dbReference type="InterPro" id="IPR013320">
    <property type="entry name" value="ConA-like_dom_sf"/>
</dbReference>
<dbReference type="Pfam" id="PF00722">
    <property type="entry name" value="Glyco_hydro_16"/>
    <property type="match status" value="1"/>
</dbReference>
<feature type="active site" description="Proton donor" evidence="5">
    <location>
        <position position="128"/>
    </location>
</feature>
<gene>
    <name evidence="8" type="ORF">KI387_032655</name>
</gene>
<dbReference type="PIRSF" id="PIRSF005604">
    <property type="entry name" value="XET"/>
    <property type="match status" value="1"/>
</dbReference>
<dbReference type="EC" id="2.4.1.207" evidence="6"/>